<evidence type="ECO:0000256" key="6">
    <source>
        <dbReference type="ARBA" id="ARBA00022927"/>
    </source>
</evidence>
<dbReference type="PROSITE" id="PS50236">
    <property type="entry name" value="CHCR"/>
    <property type="match status" value="1"/>
</dbReference>
<evidence type="ECO:0000256" key="3">
    <source>
        <dbReference type="ARBA" id="ARBA00022723"/>
    </source>
</evidence>
<dbReference type="Pfam" id="PF23356">
    <property type="entry name" value="TPR_PEP5_VPS11"/>
    <property type="match status" value="1"/>
</dbReference>
<evidence type="ECO:0000313" key="14">
    <source>
        <dbReference type="Proteomes" id="UP001162131"/>
    </source>
</evidence>
<dbReference type="PIRSF" id="PIRSF007860">
    <property type="entry name" value="VPS11"/>
    <property type="match status" value="1"/>
</dbReference>
<gene>
    <name evidence="13" type="ORF">BSTOLATCC_MIC52094</name>
</gene>
<evidence type="ECO:0000259" key="11">
    <source>
        <dbReference type="Pfam" id="PF12451"/>
    </source>
</evidence>
<dbReference type="SUPFAM" id="SSF50978">
    <property type="entry name" value="WD40 repeat-like"/>
    <property type="match status" value="1"/>
</dbReference>
<dbReference type="InterPro" id="IPR024763">
    <property type="entry name" value="VPS11_C"/>
</dbReference>
<keyword evidence="14" id="KW-1185">Reference proteome</keyword>
<evidence type="ECO:0000313" key="13">
    <source>
        <dbReference type="EMBL" id="CAG9330677.1"/>
    </source>
</evidence>
<keyword evidence="2" id="KW-0813">Transport</keyword>
<comment type="caution">
    <text evidence="13">The sequence shown here is derived from an EMBL/GenBank/DDBJ whole genome shotgun (WGS) entry which is preliminary data.</text>
</comment>
<dbReference type="InterPro" id="IPR057307">
    <property type="entry name" value="PEP5_VPS11_N"/>
</dbReference>
<feature type="region of interest" description="Disordered" evidence="10">
    <location>
        <begin position="578"/>
        <end position="598"/>
    </location>
</feature>
<feature type="domain" description="Vacuolar protein sorting protein 11 C-terminal" evidence="11">
    <location>
        <begin position="921"/>
        <end position="951"/>
    </location>
</feature>
<dbReference type="InterPro" id="IPR000547">
    <property type="entry name" value="Clathrin_H-chain/VPS_repeat"/>
</dbReference>
<dbReference type="Proteomes" id="UP001162131">
    <property type="component" value="Unassembled WGS sequence"/>
</dbReference>
<evidence type="ECO:0000256" key="1">
    <source>
        <dbReference type="ARBA" id="ARBA00004184"/>
    </source>
</evidence>
<evidence type="ECO:0000256" key="9">
    <source>
        <dbReference type="PROSITE-ProRule" id="PRU01006"/>
    </source>
</evidence>
<name>A0AAU9JSC5_9CILI</name>
<reference evidence="13" key="1">
    <citation type="submission" date="2021-09" db="EMBL/GenBank/DDBJ databases">
        <authorList>
            <consortium name="AG Swart"/>
            <person name="Singh M."/>
            <person name="Singh A."/>
            <person name="Seah K."/>
            <person name="Emmerich C."/>
        </authorList>
    </citation>
    <scope>NUCLEOTIDE SEQUENCE</scope>
    <source>
        <strain evidence="13">ATCC30299</strain>
    </source>
</reference>
<dbReference type="Gene3D" id="2.130.10.10">
    <property type="entry name" value="YVTN repeat-like/Quinoprotein amine dehydrogenase"/>
    <property type="match status" value="1"/>
</dbReference>
<dbReference type="InterPro" id="IPR016528">
    <property type="entry name" value="VPS11"/>
</dbReference>
<evidence type="ECO:0000256" key="4">
    <source>
        <dbReference type="ARBA" id="ARBA00022771"/>
    </source>
</evidence>
<keyword evidence="5" id="KW-0862">Zinc</keyword>
<feature type="compositionally biased region" description="Basic and acidic residues" evidence="10">
    <location>
        <begin position="582"/>
        <end position="593"/>
    </location>
</feature>
<dbReference type="PANTHER" id="PTHR23323">
    <property type="entry name" value="VACUOLAR PROTEIN SORTING-ASSOCIATED PROTEIN"/>
    <property type="match status" value="1"/>
</dbReference>
<dbReference type="GO" id="GO:0030674">
    <property type="term" value="F:protein-macromolecule adaptor activity"/>
    <property type="evidence" value="ECO:0007669"/>
    <property type="project" value="TreeGrafter"/>
</dbReference>
<evidence type="ECO:0000256" key="8">
    <source>
        <dbReference type="PIRNR" id="PIRNR007860"/>
    </source>
</evidence>
<proteinExistence type="inferred from homology"/>
<protein>
    <recommendedName>
        <fullName evidence="8">Vacuolar protein sorting-associated protein 11 homolog</fullName>
    </recommendedName>
</protein>
<dbReference type="InterPro" id="IPR015943">
    <property type="entry name" value="WD40/YVTN_repeat-like_dom_sf"/>
</dbReference>
<dbReference type="GO" id="GO:0006904">
    <property type="term" value="P:vesicle docking involved in exocytosis"/>
    <property type="evidence" value="ECO:0007669"/>
    <property type="project" value="TreeGrafter"/>
</dbReference>
<keyword evidence="7 8" id="KW-0472">Membrane</keyword>
<dbReference type="GO" id="GO:0048284">
    <property type="term" value="P:organelle fusion"/>
    <property type="evidence" value="ECO:0007669"/>
    <property type="project" value="TreeGrafter"/>
</dbReference>
<evidence type="ECO:0000256" key="7">
    <source>
        <dbReference type="ARBA" id="ARBA00023136"/>
    </source>
</evidence>
<dbReference type="Pfam" id="PF23341">
    <property type="entry name" value="PEP5_VPS11_N"/>
    <property type="match status" value="1"/>
</dbReference>
<keyword evidence="4" id="KW-0863">Zinc-finger</keyword>
<dbReference type="GO" id="GO:0005768">
    <property type="term" value="C:endosome"/>
    <property type="evidence" value="ECO:0007669"/>
    <property type="project" value="TreeGrafter"/>
</dbReference>
<evidence type="ECO:0000256" key="5">
    <source>
        <dbReference type="ARBA" id="ARBA00022833"/>
    </source>
</evidence>
<dbReference type="GO" id="GO:0008270">
    <property type="term" value="F:zinc ion binding"/>
    <property type="evidence" value="ECO:0007669"/>
    <property type="project" value="UniProtKB-KW"/>
</dbReference>
<feature type="domain" description="PEP5/VPS11 N-terminal" evidence="12">
    <location>
        <begin position="6"/>
        <end position="341"/>
    </location>
</feature>
<dbReference type="GO" id="GO:0006886">
    <property type="term" value="P:intracellular protein transport"/>
    <property type="evidence" value="ECO:0007669"/>
    <property type="project" value="UniProtKB-UniRule"/>
</dbReference>
<organism evidence="13 14">
    <name type="scientific">Blepharisma stoltei</name>
    <dbReference type="NCBI Taxonomy" id="1481888"/>
    <lineage>
        <taxon>Eukaryota</taxon>
        <taxon>Sar</taxon>
        <taxon>Alveolata</taxon>
        <taxon>Ciliophora</taxon>
        <taxon>Postciliodesmatophora</taxon>
        <taxon>Heterotrichea</taxon>
        <taxon>Heterotrichida</taxon>
        <taxon>Blepharismidae</taxon>
        <taxon>Blepharisma</taxon>
    </lineage>
</organism>
<evidence type="ECO:0000256" key="2">
    <source>
        <dbReference type="ARBA" id="ARBA00022448"/>
    </source>
</evidence>
<dbReference type="EMBL" id="CAJZBQ010000052">
    <property type="protein sequence ID" value="CAG9330677.1"/>
    <property type="molecule type" value="Genomic_DNA"/>
</dbReference>
<dbReference type="GO" id="GO:0007032">
    <property type="term" value="P:endosome organization"/>
    <property type="evidence" value="ECO:0007669"/>
    <property type="project" value="TreeGrafter"/>
</dbReference>
<evidence type="ECO:0000256" key="10">
    <source>
        <dbReference type="SAM" id="MobiDB-lite"/>
    </source>
</evidence>
<accession>A0AAU9JSC5</accession>
<dbReference type="GO" id="GO:0030897">
    <property type="term" value="C:HOPS complex"/>
    <property type="evidence" value="ECO:0007669"/>
    <property type="project" value="TreeGrafter"/>
</dbReference>
<dbReference type="AlphaFoldDB" id="A0AAU9JSC5"/>
<dbReference type="GO" id="GO:0007033">
    <property type="term" value="P:vacuole organization"/>
    <property type="evidence" value="ECO:0007669"/>
    <property type="project" value="TreeGrafter"/>
</dbReference>
<evidence type="ECO:0000259" key="12">
    <source>
        <dbReference type="Pfam" id="PF23341"/>
    </source>
</evidence>
<feature type="repeat" description="CHCR" evidence="9">
    <location>
        <begin position="409"/>
        <end position="556"/>
    </location>
</feature>
<comment type="similarity">
    <text evidence="8">Belongs to the VPS11 family.</text>
</comment>
<keyword evidence="3" id="KW-0479">Metal-binding</keyword>
<comment type="subcellular location">
    <subcellularLocation>
        <location evidence="1">Endomembrane system</location>
        <topology evidence="1">Peripheral membrane protein</topology>
    </subcellularLocation>
</comment>
<keyword evidence="6" id="KW-0653">Protein transport</keyword>
<sequence>MSQVQWKKFQFFDVKNLGSESSRSASSARSTSVAAVSEASEPDPESIKNLSEITRMRFLCNILGIFWVGTTSGRIFCCLGDEVKSTFQAHTHNLYCMAKSRRHPLLITVGLDEGDFNRRALIKFWDISDTNSPREIISIPLPDAMANAALCFVITDDLTRMAVGLNTGQIYLVMGDILAGPKGLNKRVLNTSDPKNPITNLFFLNKGGAMFLFYTTMKSVGSFLIKEKNEVHNQLQEGDGCAYMCADVDEKKERLIVGMAGMDVVTIFYPEFRGQTWSFEGEKTTIRCSKNHVVVVSVVKNQHQLTIYDVDNKLIAFLQNYSQIDHVLSEEDGIYIISRNTKKEIVIQQLMEKDTSEKLAILFKKNSYDIAYSMARSEGYEESFIAEISRMQGDHYYNKGDFDNAINYYKQTVGHLEASYVIIKFLDASKINYLTNYLEHLHNKHQANNEHTALLLNCYVHLKATQELAHFLAQSDDDYELFDPKTAIDVCCGAKCYDLALDLAAKHKMHSVYIKILIEEQKNFREALRYMESDMSHSGVAKLFKDYGQVLIKNESTATREMLFRMINNLNLKQNLTNALPETEKDEKQRREAEEPEDYLMEENAKKPVTLTYHQVLEAIMSGLVNDPEVLDELLTAIIKKVPDIDPFVYHKLFELYLQQRKPIQDQEVLKKSRQGSTVELYSNSRKFEASDYARKIKDLLESANNRYDKHYVLMLFKMYDFSEGVVYLSQFMDNQQELMFHYIKTNDVLNIWNTCMKYGKEDNDLWLQALTYFCSKDDPRGVPYIQKILKEIEQKEFLTPLIVLEILCKSKKITFETVKNYLKKQLQRQQKSMESDQVEFERNMVNISQKKKEIYELKTQCRKFQFNKCANCDGKLSLPSVHFMCSHSYHQHCLPDNERECQLCSDMAMRALERKNEFKNQSMNHETFYKELGADRFDAIAKYFGRGLFSGT</sequence>
<dbReference type="InterPro" id="IPR057308">
    <property type="entry name" value="CHCR_PEP5_VPS11"/>
</dbReference>
<dbReference type="PANTHER" id="PTHR23323:SF24">
    <property type="entry name" value="VACUOLAR PROTEIN SORTING-ASSOCIATED PROTEIN 11 HOMOLOG"/>
    <property type="match status" value="1"/>
</dbReference>
<dbReference type="CDD" id="cd16688">
    <property type="entry name" value="RING-H2_Vps11"/>
    <property type="match status" value="1"/>
</dbReference>
<dbReference type="InterPro" id="IPR036322">
    <property type="entry name" value="WD40_repeat_dom_sf"/>
</dbReference>
<dbReference type="Pfam" id="PF12451">
    <property type="entry name" value="VPS11_C"/>
    <property type="match status" value="1"/>
</dbReference>